<dbReference type="InterPro" id="IPR050237">
    <property type="entry name" value="ATP-dep_AMP-bd_enzyme"/>
</dbReference>
<evidence type="ECO:0000313" key="5">
    <source>
        <dbReference type="EMBL" id="CAB4902797.1"/>
    </source>
</evidence>
<accession>A0A6J7G4H3</accession>
<proteinExistence type="predicted"/>
<dbReference type="AlphaFoldDB" id="A0A6J7G4H3"/>
<dbReference type="InterPro" id="IPR000873">
    <property type="entry name" value="AMP-dep_synth/lig_dom"/>
</dbReference>
<dbReference type="Gene3D" id="3.30.300.30">
    <property type="match status" value="1"/>
</dbReference>
<feature type="domain" description="AMP-dependent synthetase/ligase" evidence="1">
    <location>
        <begin position="15"/>
        <end position="369"/>
    </location>
</feature>
<dbReference type="Pfam" id="PF00501">
    <property type="entry name" value="AMP-binding"/>
    <property type="match status" value="1"/>
</dbReference>
<dbReference type="InterPro" id="IPR042099">
    <property type="entry name" value="ANL_N_sf"/>
</dbReference>
<dbReference type="Pfam" id="PF13193">
    <property type="entry name" value="AMP-binding_C"/>
    <property type="match status" value="1"/>
</dbReference>
<gene>
    <name evidence="3" type="ORF">UFOPK2754_00873</name>
    <name evidence="4" type="ORF">UFOPK3139_01586</name>
    <name evidence="5" type="ORF">UFOPK3543_00953</name>
</gene>
<dbReference type="Gene3D" id="3.40.50.12780">
    <property type="entry name" value="N-terminal domain of ligase-like"/>
    <property type="match status" value="1"/>
</dbReference>
<evidence type="ECO:0000259" key="2">
    <source>
        <dbReference type="Pfam" id="PF13193"/>
    </source>
</evidence>
<dbReference type="SUPFAM" id="SSF56801">
    <property type="entry name" value="Acetyl-CoA synthetase-like"/>
    <property type="match status" value="1"/>
</dbReference>
<protein>
    <submittedName>
        <fullName evidence="5">Unannotated protein</fullName>
    </submittedName>
</protein>
<dbReference type="CDD" id="cd04433">
    <property type="entry name" value="AFD_class_I"/>
    <property type="match status" value="1"/>
</dbReference>
<dbReference type="InterPro" id="IPR045851">
    <property type="entry name" value="AMP-bd_C_sf"/>
</dbReference>
<dbReference type="EMBL" id="CAFABA010000062">
    <property type="protein sequence ID" value="CAB4832015.1"/>
    <property type="molecule type" value="Genomic_DNA"/>
</dbReference>
<evidence type="ECO:0000313" key="4">
    <source>
        <dbReference type="EMBL" id="CAB4832015.1"/>
    </source>
</evidence>
<sequence length="507" mass="54041">MKLGEHLTAILEIDPSAPAVEFHDHWTTWGDLASIGQQLDALLLGAGLGAGIPVACLLRTRPEHIGVVLGLLGTDRTVVTVNPQQGADKLLADLRALRPMVIVADDDAWQSTELVAVLDELETIGIAVRATPPTATLVGVRNRPGAGPRLEVPPGTAVQMLTSGTTGTPKRVPLAYRSLEESLLGAQHYESAKKDSGPRLATGVRVTGSPLVHISGIWDTLTSVVAGRRMSLMERFRVEDWVELVRRHRPKAISLVPSALRTVLAADLDPADLSSLQVVTCGTAPLEPATAIAFEEKYGIPVLITYGATEFAGGVTGWTLRDHHEWSATKRGSVGRAHPGTDLRIVEADSGEVLGPDQVGVLEVRSTQLGLDRGWVRTTDLASLDTEEFLWLHGRSDDAIIRGGFKIVPTDVQHVLESHPAIREATVVGLADERLGAVPVAAVELEPGAHLDEAELLDFARRNLTGYAVPVAVRVVGSLPRTPSLKVSRPTVLAMFTEGTATEGTAP</sequence>
<dbReference type="EMBL" id="CAEZYR010000023">
    <property type="protein sequence ID" value="CAB4736699.1"/>
    <property type="molecule type" value="Genomic_DNA"/>
</dbReference>
<evidence type="ECO:0000259" key="1">
    <source>
        <dbReference type="Pfam" id="PF00501"/>
    </source>
</evidence>
<organism evidence="5">
    <name type="scientific">freshwater metagenome</name>
    <dbReference type="NCBI Taxonomy" id="449393"/>
    <lineage>
        <taxon>unclassified sequences</taxon>
        <taxon>metagenomes</taxon>
        <taxon>ecological metagenomes</taxon>
    </lineage>
</organism>
<dbReference type="GO" id="GO:0016878">
    <property type="term" value="F:acid-thiol ligase activity"/>
    <property type="evidence" value="ECO:0007669"/>
    <property type="project" value="UniProtKB-ARBA"/>
</dbReference>
<dbReference type="PANTHER" id="PTHR43767:SF1">
    <property type="entry name" value="NONRIBOSOMAL PEPTIDE SYNTHASE PES1 (EUROFUNG)-RELATED"/>
    <property type="match status" value="1"/>
</dbReference>
<dbReference type="PANTHER" id="PTHR43767">
    <property type="entry name" value="LONG-CHAIN-FATTY-ACID--COA LIGASE"/>
    <property type="match status" value="1"/>
</dbReference>
<dbReference type="EMBL" id="CAFBMH010000025">
    <property type="protein sequence ID" value="CAB4902797.1"/>
    <property type="molecule type" value="Genomic_DNA"/>
</dbReference>
<reference evidence="5" key="1">
    <citation type="submission" date="2020-05" db="EMBL/GenBank/DDBJ databases">
        <authorList>
            <person name="Chiriac C."/>
            <person name="Salcher M."/>
            <person name="Ghai R."/>
            <person name="Kavagutti S V."/>
        </authorList>
    </citation>
    <scope>NUCLEOTIDE SEQUENCE</scope>
</reference>
<feature type="domain" description="AMP-binding enzyme C-terminal" evidence="2">
    <location>
        <begin position="412"/>
        <end position="486"/>
    </location>
</feature>
<evidence type="ECO:0000313" key="3">
    <source>
        <dbReference type="EMBL" id="CAB4736699.1"/>
    </source>
</evidence>
<dbReference type="InterPro" id="IPR025110">
    <property type="entry name" value="AMP-bd_C"/>
</dbReference>
<name>A0A6J7G4H3_9ZZZZ</name>